<gene>
    <name evidence="1" type="ORF">IAD50_01110</name>
</gene>
<dbReference type="Proteomes" id="UP000824089">
    <property type="component" value="Unassembled WGS sequence"/>
</dbReference>
<evidence type="ECO:0000313" key="2">
    <source>
        <dbReference type="Proteomes" id="UP000824089"/>
    </source>
</evidence>
<dbReference type="EMBL" id="DVMM01000021">
    <property type="protein sequence ID" value="HIU28875.1"/>
    <property type="molecule type" value="Genomic_DNA"/>
</dbReference>
<comment type="caution">
    <text evidence="1">The sequence shown here is derived from an EMBL/GenBank/DDBJ whole genome shotgun (WGS) entry which is preliminary data.</text>
</comment>
<reference evidence="1" key="1">
    <citation type="submission" date="2020-10" db="EMBL/GenBank/DDBJ databases">
        <authorList>
            <person name="Gilroy R."/>
        </authorList>
    </citation>
    <scope>NUCLEOTIDE SEQUENCE</scope>
    <source>
        <strain evidence="1">CHK195-4489</strain>
    </source>
</reference>
<reference evidence="1" key="2">
    <citation type="journal article" date="2021" name="PeerJ">
        <title>Extensive microbial diversity within the chicken gut microbiome revealed by metagenomics and culture.</title>
        <authorList>
            <person name="Gilroy R."/>
            <person name="Ravi A."/>
            <person name="Getino M."/>
            <person name="Pursley I."/>
            <person name="Horton D.L."/>
            <person name="Alikhan N.F."/>
            <person name="Baker D."/>
            <person name="Gharbi K."/>
            <person name="Hall N."/>
            <person name="Watson M."/>
            <person name="Adriaenssens E.M."/>
            <person name="Foster-Nyarko E."/>
            <person name="Jarju S."/>
            <person name="Secka A."/>
            <person name="Antonio M."/>
            <person name="Oren A."/>
            <person name="Chaudhuri R.R."/>
            <person name="La Ragione R."/>
            <person name="Hildebrand F."/>
            <person name="Pallen M.J."/>
        </authorList>
    </citation>
    <scope>NUCLEOTIDE SEQUENCE</scope>
    <source>
        <strain evidence="1">CHK195-4489</strain>
    </source>
</reference>
<protein>
    <submittedName>
        <fullName evidence="1">Uncharacterized protein</fullName>
    </submittedName>
</protein>
<sequence length="80" mass="9100">MRDKEFFESAKEASTIGMFMGYLHRSGCSILWEGIRMTMGRKTGSDTFYYEDSLGGTLVPPDCETGAMDVAHVYQQYLRK</sequence>
<organism evidence="1 2">
    <name type="scientific">Candidatus Egerieisoma faecipullorum</name>
    <dbReference type="NCBI Taxonomy" id="2840963"/>
    <lineage>
        <taxon>Bacteria</taxon>
        <taxon>Bacillati</taxon>
        <taxon>Bacillota</taxon>
        <taxon>Clostridia</taxon>
        <taxon>Eubacteriales</taxon>
        <taxon>Clostridiaceae</taxon>
        <taxon>Clostridiaceae incertae sedis</taxon>
        <taxon>Candidatus Egerieisoma</taxon>
    </lineage>
</organism>
<proteinExistence type="predicted"/>
<accession>A0A9D1I8H3</accession>
<dbReference type="AlphaFoldDB" id="A0A9D1I8H3"/>
<name>A0A9D1I8H3_9CLOT</name>
<evidence type="ECO:0000313" key="1">
    <source>
        <dbReference type="EMBL" id="HIU28875.1"/>
    </source>
</evidence>